<proteinExistence type="predicted"/>
<protein>
    <submittedName>
        <fullName evidence="1">Uncharacterized protein</fullName>
    </submittedName>
</protein>
<dbReference type="Proteomes" id="UP000216004">
    <property type="component" value="Unassembled WGS sequence"/>
</dbReference>
<dbReference type="EMBL" id="MWWS01000004">
    <property type="protein sequence ID" value="OZG50439.1"/>
    <property type="molecule type" value="Genomic_DNA"/>
</dbReference>
<dbReference type="AlphaFoldDB" id="A0A261EUA8"/>
<comment type="caution">
    <text evidence="1">The sequence shown here is derived from an EMBL/GenBank/DDBJ whole genome shotgun (WGS) entry which is preliminary data.</text>
</comment>
<organism evidence="1 2">
    <name type="scientific">Bombiscardovia coagulans</name>
    <dbReference type="NCBI Taxonomy" id="686666"/>
    <lineage>
        <taxon>Bacteria</taxon>
        <taxon>Bacillati</taxon>
        <taxon>Actinomycetota</taxon>
        <taxon>Actinomycetes</taxon>
        <taxon>Bifidobacteriales</taxon>
        <taxon>Bifidobacteriaceae</taxon>
        <taxon>Bombiscardovia</taxon>
    </lineage>
</organism>
<keyword evidence="2" id="KW-1185">Reference proteome</keyword>
<reference evidence="1 2" key="1">
    <citation type="journal article" date="2017" name="BMC Genomics">
        <title>Comparative genomic and phylogenomic analyses of the Bifidobacteriaceae family.</title>
        <authorList>
            <person name="Lugli G.A."/>
            <person name="Milani C."/>
            <person name="Turroni F."/>
            <person name="Duranti S."/>
            <person name="Mancabelli L."/>
            <person name="Mangifesta M."/>
            <person name="Ferrario C."/>
            <person name="Modesto M."/>
            <person name="Mattarelli P."/>
            <person name="Jiri K."/>
            <person name="van Sinderen D."/>
            <person name="Ventura M."/>
        </authorList>
    </citation>
    <scope>NUCLEOTIDE SEQUENCE [LARGE SCALE GENOMIC DNA]</scope>
    <source>
        <strain evidence="1 2">DSM 22924</strain>
    </source>
</reference>
<evidence type="ECO:0000313" key="2">
    <source>
        <dbReference type="Proteomes" id="UP000216004"/>
    </source>
</evidence>
<name>A0A261EUA8_9BIFI</name>
<accession>A0A261EUA8</accession>
<sequence>MMVLLCVVVALGFEGAGVQCFLRVGLAETGLR</sequence>
<gene>
    <name evidence="1" type="ORF">BOCO_0956</name>
</gene>
<evidence type="ECO:0000313" key="1">
    <source>
        <dbReference type="EMBL" id="OZG50439.1"/>
    </source>
</evidence>